<reference evidence="1 2" key="1">
    <citation type="submission" date="2024-10" db="EMBL/GenBank/DDBJ databases">
        <title>The Natural Products Discovery Center: Release of the First 8490 Sequenced Strains for Exploring Actinobacteria Biosynthetic Diversity.</title>
        <authorList>
            <person name="Kalkreuter E."/>
            <person name="Kautsar S.A."/>
            <person name="Yang D."/>
            <person name="Bader C.D."/>
            <person name="Teijaro C.N."/>
            <person name="Fluegel L."/>
            <person name="Davis C.M."/>
            <person name="Simpson J.R."/>
            <person name="Lauterbach L."/>
            <person name="Steele A.D."/>
            <person name="Gui C."/>
            <person name="Meng S."/>
            <person name="Li G."/>
            <person name="Viehrig K."/>
            <person name="Ye F."/>
            <person name="Su P."/>
            <person name="Kiefer A.F."/>
            <person name="Nichols A."/>
            <person name="Cepeda A.J."/>
            <person name="Yan W."/>
            <person name="Fan B."/>
            <person name="Jiang Y."/>
            <person name="Adhikari A."/>
            <person name="Zheng C.-J."/>
            <person name="Schuster L."/>
            <person name="Cowan T.M."/>
            <person name="Smanski M.J."/>
            <person name="Chevrette M.G."/>
            <person name="De Carvalho L.P.S."/>
            <person name="Shen B."/>
        </authorList>
    </citation>
    <scope>NUCLEOTIDE SEQUENCE [LARGE SCALE GENOMIC DNA]</scope>
    <source>
        <strain evidence="1 2">NPDC001867</strain>
    </source>
</reference>
<dbReference type="Proteomes" id="UP001602089">
    <property type="component" value="Unassembled WGS sequence"/>
</dbReference>
<name>A0ABW6TB05_9NOCA</name>
<organism evidence="1 2">
    <name type="scientific">Nocardia elegans</name>
    <dbReference type="NCBI Taxonomy" id="300029"/>
    <lineage>
        <taxon>Bacteria</taxon>
        <taxon>Bacillati</taxon>
        <taxon>Actinomycetota</taxon>
        <taxon>Actinomycetes</taxon>
        <taxon>Mycobacteriales</taxon>
        <taxon>Nocardiaceae</taxon>
        <taxon>Nocardia</taxon>
    </lineage>
</organism>
<proteinExistence type="predicted"/>
<comment type="caution">
    <text evidence="1">The sequence shown here is derived from an EMBL/GenBank/DDBJ whole genome shotgun (WGS) entry which is preliminary data.</text>
</comment>
<evidence type="ECO:0000313" key="2">
    <source>
        <dbReference type="Proteomes" id="UP001602089"/>
    </source>
</evidence>
<evidence type="ECO:0000313" key="1">
    <source>
        <dbReference type="EMBL" id="MFF4023278.1"/>
    </source>
</evidence>
<dbReference type="RefSeq" id="WP_195023641.1">
    <property type="nucleotide sequence ID" value="NZ_JADLPS010000017.1"/>
</dbReference>
<protein>
    <submittedName>
        <fullName evidence="1">Rdx family protein</fullName>
    </submittedName>
</protein>
<accession>A0ABW6TB05</accession>
<dbReference type="EMBL" id="JBIATK010000003">
    <property type="protein sequence ID" value="MFF4023278.1"/>
    <property type="molecule type" value="Genomic_DNA"/>
</dbReference>
<sequence>MTVTVYEIAVGGEVVAKKTRAGFPEPEEVCQAVAAATAR</sequence>
<gene>
    <name evidence="1" type="ORF">ACFYY5_10590</name>
</gene>
<keyword evidence="2" id="KW-1185">Reference proteome</keyword>